<accession>A0ABQ6GEV4</accession>
<sequence length="306" mass="33863">MLYNTKVRFDFIKHRNKFFMFSAILTLVGILMVSIFHMNFGVDFKAGTNMDILVGKKITQAEAKDILAGQGYTDVTPTVGGTNGDRVSARFDDVLEQPKVQAIEDAFKAKYGDNVSSEVNVVSPDMAQELGVKAIYAVIIASVAIMLYVMIRFEWRMALAANIAILYDAFVVITMFSIFRLQVDLPFIAAVLTTIGYSINDKIVIFDRIRENLRFAKTKNADQIGDLVNQSLWQTMARNIYTVLAVLIIATCLFIFGSESIKLFALAKMIGLASGAYSSICIAAPLWMVMKSKQKPSTKAAAKKAV</sequence>
<evidence type="ECO:0000256" key="7">
    <source>
        <dbReference type="ARBA" id="ARBA00023010"/>
    </source>
</evidence>
<protein>
    <recommendedName>
        <fullName evidence="9">Protein-export membrane protein SecF</fullName>
    </recommendedName>
</protein>
<dbReference type="EMBL" id="BSSQ01000015">
    <property type="protein sequence ID" value="GLX69499.1"/>
    <property type="molecule type" value="Genomic_DNA"/>
</dbReference>
<evidence type="ECO:0000256" key="4">
    <source>
        <dbReference type="ARBA" id="ARBA00022692"/>
    </source>
</evidence>
<feature type="domain" description="Protein export membrane protein SecD/SecF C-terminal" evidence="10">
    <location>
        <begin position="104"/>
        <end position="292"/>
    </location>
</feature>
<gene>
    <name evidence="9" type="primary">secF</name>
    <name evidence="11" type="ORF">MU1_38440</name>
</gene>
<keyword evidence="4 9" id="KW-0812">Transmembrane</keyword>
<keyword evidence="3 9" id="KW-1003">Cell membrane</keyword>
<keyword evidence="6 9" id="KW-1133">Transmembrane helix</keyword>
<feature type="transmembrane region" description="Helical" evidence="9">
    <location>
        <begin position="18"/>
        <end position="40"/>
    </location>
</feature>
<evidence type="ECO:0000256" key="6">
    <source>
        <dbReference type="ARBA" id="ARBA00022989"/>
    </source>
</evidence>
<dbReference type="PANTHER" id="PTHR30081">
    <property type="entry name" value="PROTEIN-EXPORT MEMBRANE PROTEIN SEC"/>
    <property type="match status" value="1"/>
</dbReference>
<feature type="transmembrane region" description="Helical" evidence="9">
    <location>
        <begin position="158"/>
        <end position="179"/>
    </location>
</feature>
<dbReference type="Proteomes" id="UP001157114">
    <property type="component" value="Unassembled WGS sequence"/>
</dbReference>
<proteinExistence type="inferred from homology"/>
<name>A0ABQ6GEV4_9BACL</name>
<dbReference type="InterPro" id="IPR005665">
    <property type="entry name" value="SecF_bac"/>
</dbReference>
<evidence type="ECO:0000256" key="5">
    <source>
        <dbReference type="ARBA" id="ARBA00022927"/>
    </source>
</evidence>
<keyword evidence="12" id="KW-1185">Reference proteome</keyword>
<keyword evidence="5 9" id="KW-0653">Protein transport</keyword>
<comment type="subunit">
    <text evidence="9">Forms a complex with SecD. Part of the essential Sec protein translocation apparatus which comprises SecA, SecYEG and auxiliary proteins SecDF. Other proteins may also be involved.</text>
</comment>
<dbReference type="InterPro" id="IPR022813">
    <property type="entry name" value="SecD/SecF_arch_bac"/>
</dbReference>
<dbReference type="InterPro" id="IPR022645">
    <property type="entry name" value="SecD/SecF_bac"/>
</dbReference>
<feature type="transmembrane region" description="Helical" evidence="9">
    <location>
        <begin position="240"/>
        <end position="257"/>
    </location>
</feature>
<dbReference type="RefSeq" id="WP_284240277.1">
    <property type="nucleotide sequence ID" value="NZ_BSSQ01000015.1"/>
</dbReference>
<feature type="transmembrane region" description="Helical" evidence="9">
    <location>
        <begin position="185"/>
        <end position="205"/>
    </location>
</feature>
<reference evidence="11 12" key="1">
    <citation type="submission" date="2023-03" db="EMBL/GenBank/DDBJ databases">
        <title>Draft genome sequence of the bacteria which degrade cell wall of Tricholomamatutake.</title>
        <authorList>
            <person name="Konishi Y."/>
            <person name="Fukuta Y."/>
            <person name="Shirasaka N."/>
        </authorList>
    </citation>
    <scope>NUCLEOTIDE SEQUENCE [LARGE SCALE GENOMIC DNA]</scope>
    <source>
        <strain evidence="12">mu1</strain>
    </source>
</reference>
<dbReference type="PRINTS" id="PR01755">
    <property type="entry name" value="SECFTRNLCASE"/>
</dbReference>
<keyword evidence="7 9" id="KW-0811">Translocation</keyword>
<dbReference type="NCBIfam" id="TIGR00916">
    <property type="entry name" value="2A0604s01"/>
    <property type="match status" value="1"/>
</dbReference>
<evidence type="ECO:0000259" key="10">
    <source>
        <dbReference type="Pfam" id="PF02355"/>
    </source>
</evidence>
<dbReference type="PANTHER" id="PTHR30081:SF8">
    <property type="entry name" value="PROTEIN TRANSLOCASE SUBUNIT SECF"/>
    <property type="match status" value="1"/>
</dbReference>
<evidence type="ECO:0000256" key="2">
    <source>
        <dbReference type="ARBA" id="ARBA00022448"/>
    </source>
</evidence>
<dbReference type="SUPFAM" id="SSF82866">
    <property type="entry name" value="Multidrug efflux transporter AcrB transmembrane domain"/>
    <property type="match status" value="1"/>
</dbReference>
<evidence type="ECO:0000256" key="3">
    <source>
        <dbReference type="ARBA" id="ARBA00022475"/>
    </source>
</evidence>
<dbReference type="NCBIfam" id="TIGR00966">
    <property type="entry name" value="transloc_SecF"/>
    <property type="match status" value="1"/>
</dbReference>
<keyword evidence="2 9" id="KW-0813">Transport</keyword>
<dbReference type="InterPro" id="IPR048634">
    <property type="entry name" value="SecD_SecF_C"/>
</dbReference>
<comment type="subcellular location">
    <subcellularLocation>
        <location evidence="1 9">Cell membrane</location>
        <topology evidence="1 9">Multi-pass membrane protein</topology>
    </subcellularLocation>
</comment>
<feature type="transmembrane region" description="Helical" evidence="9">
    <location>
        <begin position="134"/>
        <end position="151"/>
    </location>
</feature>
<dbReference type="Pfam" id="PF02355">
    <property type="entry name" value="SecD_SecF_C"/>
    <property type="match status" value="1"/>
</dbReference>
<evidence type="ECO:0000256" key="8">
    <source>
        <dbReference type="ARBA" id="ARBA00023136"/>
    </source>
</evidence>
<evidence type="ECO:0000256" key="1">
    <source>
        <dbReference type="ARBA" id="ARBA00004651"/>
    </source>
</evidence>
<evidence type="ECO:0000313" key="12">
    <source>
        <dbReference type="Proteomes" id="UP001157114"/>
    </source>
</evidence>
<dbReference type="InterPro" id="IPR055344">
    <property type="entry name" value="SecD_SecF_C_bact"/>
</dbReference>
<evidence type="ECO:0000256" key="9">
    <source>
        <dbReference type="HAMAP-Rule" id="MF_01464"/>
    </source>
</evidence>
<comment type="caution">
    <text evidence="11">The sequence shown here is derived from an EMBL/GenBank/DDBJ whole genome shotgun (WGS) entry which is preliminary data.</text>
</comment>
<organism evidence="11 12">
    <name type="scientific">Paenibacillus glycanilyticus</name>
    <dbReference type="NCBI Taxonomy" id="126569"/>
    <lineage>
        <taxon>Bacteria</taxon>
        <taxon>Bacillati</taxon>
        <taxon>Bacillota</taxon>
        <taxon>Bacilli</taxon>
        <taxon>Bacillales</taxon>
        <taxon>Paenibacillaceae</taxon>
        <taxon>Paenibacillus</taxon>
    </lineage>
</organism>
<keyword evidence="8 9" id="KW-0472">Membrane</keyword>
<evidence type="ECO:0000313" key="11">
    <source>
        <dbReference type="EMBL" id="GLX69499.1"/>
    </source>
</evidence>
<feature type="transmembrane region" description="Helical" evidence="9">
    <location>
        <begin position="269"/>
        <end position="289"/>
    </location>
</feature>
<comment type="similarity">
    <text evidence="9">Belongs to the SecD/SecF family. SecF subfamily.</text>
</comment>
<dbReference type="HAMAP" id="MF_01464_B">
    <property type="entry name" value="SecF_B"/>
    <property type="match status" value="1"/>
</dbReference>
<dbReference type="Gene3D" id="1.20.1640.10">
    <property type="entry name" value="Multidrug efflux transporter AcrB transmembrane domain"/>
    <property type="match status" value="1"/>
</dbReference>
<comment type="function">
    <text evidence="9">Part of the Sec protein translocase complex. Interacts with the SecYEG preprotein conducting channel. SecDF uses the proton motive force (PMF) to complete protein translocation after the ATP-dependent function of SecA.</text>
</comment>